<evidence type="ECO:0000313" key="5">
    <source>
        <dbReference type="Proteomes" id="UP000579647"/>
    </source>
</evidence>
<dbReference type="Gene3D" id="1.10.287.70">
    <property type="match status" value="1"/>
</dbReference>
<dbReference type="InterPro" id="IPR013099">
    <property type="entry name" value="K_chnl_dom"/>
</dbReference>
<organism evidence="4 5">
    <name type="scientific">Nocardiopsis metallicus</name>
    <dbReference type="NCBI Taxonomy" id="179819"/>
    <lineage>
        <taxon>Bacteria</taxon>
        <taxon>Bacillati</taxon>
        <taxon>Actinomycetota</taxon>
        <taxon>Actinomycetes</taxon>
        <taxon>Streptosporangiales</taxon>
        <taxon>Nocardiopsidaceae</taxon>
        <taxon>Nocardiopsis</taxon>
    </lineage>
</organism>
<evidence type="ECO:0000259" key="3">
    <source>
        <dbReference type="Pfam" id="PF07885"/>
    </source>
</evidence>
<feature type="transmembrane region" description="Helical" evidence="2">
    <location>
        <begin position="36"/>
        <end position="54"/>
    </location>
</feature>
<keyword evidence="5" id="KW-1185">Reference proteome</keyword>
<protein>
    <recommendedName>
        <fullName evidence="3">Potassium channel domain-containing protein</fullName>
    </recommendedName>
</protein>
<keyword evidence="2" id="KW-0812">Transmembrane</keyword>
<feature type="transmembrane region" description="Helical" evidence="2">
    <location>
        <begin position="200"/>
        <end position="219"/>
    </location>
</feature>
<dbReference type="SUPFAM" id="SSF81324">
    <property type="entry name" value="Voltage-gated potassium channels"/>
    <property type="match status" value="1"/>
</dbReference>
<dbReference type="AlphaFoldDB" id="A0A840W373"/>
<keyword evidence="2" id="KW-1133">Transmembrane helix</keyword>
<evidence type="ECO:0000256" key="1">
    <source>
        <dbReference type="SAM" id="MobiDB-lite"/>
    </source>
</evidence>
<sequence>MRGRPGLSRSLAWFLAAAVLLHFAYPLTLNGQLWALAYTLVYPLVVFLGLRVVLPPGRRLLPVAVFSAVFLTAGFWAVFHPETPLARLGLFSAIVLFQGYLILALLTFVFTYGQRHRSSHGPQLVMAAICVYLLLGGLFGALFGLMEALWPGGFENSLDPHAPVTWQELNYLSFVTLVTLGYGDMVPVGAWARSLAVCEAVAGTLFLATVIARIVGAYVSPPGPDPDDDGPTETDCPGSPGPGPPAGNG</sequence>
<keyword evidence="2" id="KW-0472">Membrane</keyword>
<feature type="transmembrane region" description="Helical" evidence="2">
    <location>
        <begin position="169"/>
        <end position="188"/>
    </location>
</feature>
<gene>
    <name evidence="4" type="ORF">HNR07_000890</name>
</gene>
<evidence type="ECO:0000313" key="4">
    <source>
        <dbReference type="EMBL" id="MBB5489753.1"/>
    </source>
</evidence>
<feature type="domain" description="Potassium channel" evidence="3">
    <location>
        <begin position="163"/>
        <end position="216"/>
    </location>
</feature>
<proteinExistence type="predicted"/>
<feature type="compositionally biased region" description="Pro residues" evidence="1">
    <location>
        <begin position="239"/>
        <end position="249"/>
    </location>
</feature>
<evidence type="ECO:0000256" key="2">
    <source>
        <dbReference type="SAM" id="Phobius"/>
    </source>
</evidence>
<feature type="transmembrane region" description="Helical" evidence="2">
    <location>
        <begin position="85"/>
        <end position="112"/>
    </location>
</feature>
<feature type="transmembrane region" description="Helical" evidence="2">
    <location>
        <begin position="124"/>
        <end position="149"/>
    </location>
</feature>
<name>A0A840W373_9ACTN</name>
<feature type="region of interest" description="Disordered" evidence="1">
    <location>
        <begin position="221"/>
        <end position="249"/>
    </location>
</feature>
<accession>A0A840W373</accession>
<dbReference type="Pfam" id="PF07885">
    <property type="entry name" value="Ion_trans_2"/>
    <property type="match status" value="1"/>
</dbReference>
<dbReference type="RefSeq" id="WP_184362265.1">
    <property type="nucleotide sequence ID" value="NZ_BAAAKM010000011.1"/>
</dbReference>
<comment type="caution">
    <text evidence="4">The sequence shown here is derived from an EMBL/GenBank/DDBJ whole genome shotgun (WGS) entry which is preliminary data.</text>
</comment>
<dbReference type="EMBL" id="JACHDO010000001">
    <property type="protein sequence ID" value="MBB5489753.1"/>
    <property type="molecule type" value="Genomic_DNA"/>
</dbReference>
<reference evidence="4 5" key="1">
    <citation type="submission" date="2020-08" db="EMBL/GenBank/DDBJ databases">
        <title>Sequencing the genomes of 1000 actinobacteria strains.</title>
        <authorList>
            <person name="Klenk H.-P."/>
        </authorList>
    </citation>
    <scope>NUCLEOTIDE SEQUENCE [LARGE SCALE GENOMIC DNA]</scope>
    <source>
        <strain evidence="4 5">DSM 44598</strain>
    </source>
</reference>
<dbReference type="Proteomes" id="UP000579647">
    <property type="component" value="Unassembled WGS sequence"/>
</dbReference>
<feature type="transmembrane region" description="Helical" evidence="2">
    <location>
        <begin position="61"/>
        <end position="79"/>
    </location>
</feature>